<keyword evidence="14" id="KW-1185">Reference proteome</keyword>
<comment type="catalytic activity">
    <reaction evidence="9">
        <text>6-phospho-D-gluconate = 2-dehydro-3-deoxy-6-phospho-D-gluconate + H2O</text>
        <dbReference type="Rhea" id="RHEA:17277"/>
        <dbReference type="ChEBI" id="CHEBI:15377"/>
        <dbReference type="ChEBI" id="CHEBI:57569"/>
        <dbReference type="ChEBI" id="CHEBI:58759"/>
        <dbReference type="EC" id="4.2.1.12"/>
    </reaction>
</comment>
<organism evidence="13 14">
    <name type="scientific">Kordiimonas pumila</name>
    <dbReference type="NCBI Taxonomy" id="2161677"/>
    <lineage>
        <taxon>Bacteria</taxon>
        <taxon>Pseudomonadati</taxon>
        <taxon>Pseudomonadota</taxon>
        <taxon>Alphaproteobacteria</taxon>
        <taxon>Kordiimonadales</taxon>
        <taxon>Kordiimonadaceae</taxon>
        <taxon>Kordiimonas</taxon>
    </lineage>
</organism>
<keyword evidence="3 9" id="KW-0479">Metal-binding</keyword>
<dbReference type="Gene3D" id="3.50.30.80">
    <property type="entry name" value="IlvD/EDD C-terminal domain-like"/>
    <property type="match status" value="1"/>
</dbReference>
<keyword evidence="6 9" id="KW-0311">Gluconate utilization</keyword>
<feature type="binding site" evidence="9">
    <location>
        <position position="155"/>
    </location>
    <ligand>
        <name>[4Fe-4S] cluster</name>
        <dbReference type="ChEBI" id="CHEBI:49883"/>
    </ligand>
</feature>
<evidence type="ECO:0000256" key="7">
    <source>
        <dbReference type="ARBA" id="ARBA00023239"/>
    </source>
</evidence>
<keyword evidence="8 9" id="KW-0119">Carbohydrate metabolism</keyword>
<comment type="similarity">
    <text evidence="1 9">Belongs to the IlvD/Edd family.</text>
</comment>
<keyword evidence="2 9" id="KW-0004">4Fe-4S</keyword>
<evidence type="ECO:0000256" key="9">
    <source>
        <dbReference type="HAMAP-Rule" id="MF_02094"/>
    </source>
</evidence>
<feature type="domain" description="Dihydroxy-acid/6-phosphogluconate dehydratase N-terminal" evidence="11">
    <location>
        <begin position="68"/>
        <end position="379"/>
    </location>
</feature>
<evidence type="ECO:0000256" key="5">
    <source>
        <dbReference type="ARBA" id="ARBA00023014"/>
    </source>
</evidence>
<feature type="binding site" evidence="9">
    <location>
        <position position="222"/>
    </location>
    <ligand>
        <name>[4Fe-4S] cluster</name>
        <dbReference type="ChEBI" id="CHEBI:49883"/>
    </ligand>
</feature>
<evidence type="ECO:0000313" key="13">
    <source>
        <dbReference type="EMBL" id="MFC3052998.1"/>
    </source>
</evidence>
<evidence type="ECO:0000259" key="12">
    <source>
        <dbReference type="Pfam" id="PF24877"/>
    </source>
</evidence>
<feature type="domain" description="Dihydroxy-acid/6-phosphogluconate dehydratase C-terminal" evidence="12">
    <location>
        <begin position="406"/>
        <end position="596"/>
    </location>
</feature>
<dbReference type="HAMAP" id="MF_02094">
    <property type="entry name" value="Edd"/>
    <property type="match status" value="1"/>
</dbReference>
<sequence>MTNKTLIDITNRIKERSKGSRQGYMERIDAMRSEGRARPRLSCGNLAHALAACSDAEKGKLMQDGMANIAIVSAYNDMLSAHQPYHKMLDTVKAQIVAAGGVAQMAGGVPAMCDGVTQGQVGMEMSLFSREVIAMATAIAMSHNVFDAGMLFGICDKIVPGLLIGALSFGHLPFLFLPAGPMPTGISNSEKAKVRQQYASGDIGRAELLQSESRAYHSPGTCTFYGTANSNQMMLEMMGLQLPGSSFVNPSDPLRDKLNEKAAECVVALSSPLQKHGLAEMVTEEAIVNGTVGLLATGGSTNHTLHIVAIAAAAGIKITWQDFADLSDIIPLLCRVYPNGTADVNAFHEAGGTPFVIRELLSAGLLHDDVQTVLGQGLAPFAEEPALVADHAVWRLAPDEPGDDMILRKIDNPFQKNGGLAVLKGTMGEAVMKVSAVKPEHRIVEAPAVVFDDQNDLIDAYKRGEMEKDFIAVIRFQGPKANGMPELHKLTPTLGVLQDKGFHVALVTDGRMSGASGKVPAAIHVTPEAANGGMIARVKTGDIVRIDAEAGVLEVLVSAEEMAERNPAEQPAILQTFGRNLFAGMRGLAGPAGEGATIF</sequence>
<evidence type="ECO:0000313" key="14">
    <source>
        <dbReference type="Proteomes" id="UP001595444"/>
    </source>
</evidence>
<dbReference type="PANTHER" id="PTHR43661">
    <property type="entry name" value="D-XYLONATE DEHYDRATASE"/>
    <property type="match status" value="1"/>
</dbReference>
<keyword evidence="7 9" id="KW-0456">Lyase</keyword>
<dbReference type="SUPFAM" id="SSF143975">
    <property type="entry name" value="IlvD/EDD N-terminal domain-like"/>
    <property type="match status" value="1"/>
</dbReference>
<comment type="function">
    <text evidence="9">Catalyzes the dehydration of 6-phospho-D-gluconate to 2-dehydro-3-deoxy-6-phospho-D-gluconate.</text>
</comment>
<keyword evidence="5 9" id="KW-0411">Iron-sulfur</keyword>
<dbReference type="Pfam" id="PF00920">
    <property type="entry name" value="ILVD_EDD_N"/>
    <property type="match status" value="1"/>
</dbReference>
<dbReference type="EMBL" id="JBHRSL010000010">
    <property type="protein sequence ID" value="MFC3052998.1"/>
    <property type="molecule type" value="Genomic_DNA"/>
</dbReference>
<comment type="caution">
    <text evidence="13">The sequence shown here is derived from an EMBL/GenBank/DDBJ whole genome shotgun (WGS) entry which is preliminary data.</text>
</comment>
<name>A0ABV7D714_9PROT</name>
<accession>A0ABV7D714</accession>
<evidence type="ECO:0000256" key="10">
    <source>
        <dbReference type="NCBIfam" id="TIGR01196"/>
    </source>
</evidence>
<dbReference type="SUPFAM" id="SSF52016">
    <property type="entry name" value="LeuD/IlvD-like"/>
    <property type="match status" value="1"/>
</dbReference>
<evidence type="ECO:0000256" key="2">
    <source>
        <dbReference type="ARBA" id="ARBA00022485"/>
    </source>
</evidence>
<dbReference type="Proteomes" id="UP001595444">
    <property type="component" value="Unassembled WGS sequence"/>
</dbReference>
<dbReference type="InterPro" id="IPR004786">
    <property type="entry name" value="6-phosphgluc_deHydtase"/>
</dbReference>
<dbReference type="InterPro" id="IPR056740">
    <property type="entry name" value="ILV_EDD_C"/>
</dbReference>
<evidence type="ECO:0000256" key="1">
    <source>
        <dbReference type="ARBA" id="ARBA00006486"/>
    </source>
</evidence>
<reference evidence="14" key="1">
    <citation type="journal article" date="2019" name="Int. J. Syst. Evol. Microbiol.">
        <title>The Global Catalogue of Microorganisms (GCM) 10K type strain sequencing project: providing services to taxonomists for standard genome sequencing and annotation.</title>
        <authorList>
            <consortium name="The Broad Institute Genomics Platform"/>
            <consortium name="The Broad Institute Genome Sequencing Center for Infectious Disease"/>
            <person name="Wu L."/>
            <person name="Ma J."/>
        </authorList>
    </citation>
    <scope>NUCLEOTIDE SEQUENCE [LARGE SCALE GENOMIC DNA]</scope>
    <source>
        <strain evidence="14">KCTC 62164</strain>
    </source>
</reference>
<evidence type="ECO:0000256" key="3">
    <source>
        <dbReference type="ARBA" id="ARBA00022723"/>
    </source>
</evidence>
<keyword evidence="4 9" id="KW-0408">Iron</keyword>
<proteinExistence type="inferred from homology"/>
<evidence type="ECO:0000256" key="8">
    <source>
        <dbReference type="ARBA" id="ARBA00023277"/>
    </source>
</evidence>
<dbReference type="InterPro" id="IPR020558">
    <property type="entry name" value="DiOHA_6PGluconate_deHydtase_CS"/>
</dbReference>
<dbReference type="NCBIfam" id="TIGR01196">
    <property type="entry name" value="edd"/>
    <property type="match status" value="1"/>
</dbReference>
<dbReference type="InterPro" id="IPR037237">
    <property type="entry name" value="IlvD/EDD_N"/>
</dbReference>
<dbReference type="EC" id="4.2.1.12" evidence="9 10"/>
<dbReference type="PANTHER" id="PTHR43661:SF1">
    <property type="entry name" value="PHOSPHOGLUCONATE DEHYDRATASE"/>
    <property type="match status" value="1"/>
</dbReference>
<dbReference type="PROSITE" id="PS00886">
    <property type="entry name" value="ILVD_EDD_1"/>
    <property type="match status" value="1"/>
</dbReference>
<dbReference type="Pfam" id="PF24877">
    <property type="entry name" value="ILV_EDD_C"/>
    <property type="match status" value="1"/>
</dbReference>
<evidence type="ECO:0000256" key="4">
    <source>
        <dbReference type="ARBA" id="ARBA00023004"/>
    </source>
</evidence>
<dbReference type="InterPro" id="IPR042096">
    <property type="entry name" value="Dihydro-acid_dehy_C"/>
</dbReference>
<dbReference type="RefSeq" id="WP_194213330.1">
    <property type="nucleotide sequence ID" value="NZ_CP061205.1"/>
</dbReference>
<comment type="cofactor">
    <cofactor evidence="9">
        <name>[4Fe-4S] cluster</name>
        <dbReference type="ChEBI" id="CHEBI:49883"/>
    </cofactor>
    <text evidence="9">Binds 1 [4Fe-4S] cluster.</text>
</comment>
<dbReference type="PROSITE" id="PS00887">
    <property type="entry name" value="ILVD_EDD_2"/>
    <property type="match status" value="1"/>
</dbReference>
<evidence type="ECO:0000256" key="6">
    <source>
        <dbReference type="ARBA" id="ARBA00023064"/>
    </source>
</evidence>
<dbReference type="InterPro" id="IPR000581">
    <property type="entry name" value="ILV_EDD_N"/>
</dbReference>
<gene>
    <name evidence="9 13" type="primary">edd</name>
    <name evidence="13" type="ORF">ACFOKA_13870</name>
</gene>
<comment type="pathway">
    <text evidence="9">Carbohydrate metabolism; Entner-Doudoroff pathway.</text>
</comment>
<evidence type="ECO:0000259" key="11">
    <source>
        <dbReference type="Pfam" id="PF00920"/>
    </source>
</evidence>
<protein>
    <recommendedName>
        <fullName evidence="9 10">Phosphogluconate dehydratase</fullName>
        <ecNumber evidence="9 10">4.2.1.12</ecNumber>
    </recommendedName>
</protein>
<dbReference type="GO" id="GO:0004456">
    <property type="term" value="F:phosphogluconate dehydratase activity"/>
    <property type="evidence" value="ECO:0007669"/>
    <property type="project" value="UniProtKB-EC"/>
</dbReference>